<dbReference type="InterPro" id="IPR011009">
    <property type="entry name" value="Kinase-like_dom_sf"/>
</dbReference>
<evidence type="ECO:0000259" key="4">
    <source>
        <dbReference type="PROSITE" id="PS50011"/>
    </source>
</evidence>
<dbReference type="GO" id="GO:0004674">
    <property type="term" value="F:protein serine/threonine kinase activity"/>
    <property type="evidence" value="ECO:0007669"/>
    <property type="project" value="UniProtKB-KW"/>
</dbReference>
<dbReference type="PROSITE" id="PS00107">
    <property type="entry name" value="PROTEIN_KINASE_ATP"/>
    <property type="match status" value="1"/>
</dbReference>
<evidence type="ECO:0000256" key="1">
    <source>
        <dbReference type="ARBA" id="ARBA00022741"/>
    </source>
</evidence>
<dbReference type="GO" id="GO:0005524">
    <property type="term" value="F:ATP binding"/>
    <property type="evidence" value="ECO:0007669"/>
    <property type="project" value="UniProtKB-UniRule"/>
</dbReference>
<evidence type="ECO:0000313" key="6">
    <source>
        <dbReference type="Proteomes" id="UP001163166"/>
    </source>
</evidence>
<dbReference type="GO" id="GO:0005737">
    <property type="term" value="C:cytoplasm"/>
    <property type="evidence" value="ECO:0007669"/>
    <property type="project" value="TreeGrafter"/>
</dbReference>
<evidence type="ECO:0000313" key="5">
    <source>
        <dbReference type="EMBL" id="UYO37701.1"/>
    </source>
</evidence>
<reference evidence="5" key="1">
    <citation type="journal article" date="2022" name="Biol. Control">
        <title>In silico genomic analysis of Rhodopseudomonas palustris strains revealed potential biocontrol agents and crop yield enhancers.</title>
        <authorList>
            <person name="Surachat K."/>
            <person name="Kantachote D."/>
            <person name="Deachamag P."/>
            <person name="Wonglapsuwan M."/>
        </authorList>
    </citation>
    <scope>NUCLEOTIDE SEQUENCE</scope>
    <source>
        <strain evidence="5">TLS06</strain>
    </source>
</reference>
<dbReference type="InterPro" id="IPR017441">
    <property type="entry name" value="Protein_kinase_ATP_BS"/>
</dbReference>
<dbReference type="SMART" id="SM00220">
    <property type="entry name" value="S_TKc"/>
    <property type="match status" value="1"/>
</dbReference>
<dbReference type="EMBL" id="CP076676">
    <property type="protein sequence ID" value="UYO37701.1"/>
    <property type="molecule type" value="Genomic_DNA"/>
</dbReference>
<dbReference type="Pfam" id="PF00069">
    <property type="entry name" value="Pkinase"/>
    <property type="match status" value="1"/>
</dbReference>
<dbReference type="Proteomes" id="UP001163166">
    <property type="component" value="Chromosome"/>
</dbReference>
<dbReference type="PANTHER" id="PTHR24361">
    <property type="entry name" value="MITOGEN-ACTIVATED KINASE KINASE KINASE"/>
    <property type="match status" value="1"/>
</dbReference>
<dbReference type="PROSITE" id="PS50011">
    <property type="entry name" value="PROTEIN_KINASE_DOM"/>
    <property type="match status" value="1"/>
</dbReference>
<accession>A0AAX3DTU9</accession>
<dbReference type="AlphaFoldDB" id="A0AAX3DTU9"/>
<dbReference type="SUPFAM" id="SSF56112">
    <property type="entry name" value="Protein kinase-like (PK-like)"/>
    <property type="match status" value="1"/>
</dbReference>
<proteinExistence type="predicted"/>
<dbReference type="InterPro" id="IPR053235">
    <property type="entry name" value="Ser_Thr_kinase"/>
</dbReference>
<feature type="binding site" evidence="3">
    <location>
        <position position="35"/>
    </location>
    <ligand>
        <name>ATP</name>
        <dbReference type="ChEBI" id="CHEBI:30616"/>
    </ligand>
</feature>
<evidence type="ECO:0000256" key="2">
    <source>
        <dbReference type="ARBA" id="ARBA00022840"/>
    </source>
</evidence>
<dbReference type="Gene3D" id="1.10.510.10">
    <property type="entry name" value="Transferase(Phosphotransferase) domain 1"/>
    <property type="match status" value="1"/>
</dbReference>
<dbReference type="InterPro" id="IPR000719">
    <property type="entry name" value="Prot_kinase_dom"/>
</dbReference>
<keyword evidence="5" id="KW-0418">Kinase</keyword>
<feature type="domain" description="Protein kinase" evidence="4">
    <location>
        <begin position="7"/>
        <end position="265"/>
    </location>
</feature>
<keyword evidence="1 3" id="KW-0547">Nucleotide-binding</keyword>
<organism evidence="5 6">
    <name type="scientific">Rhodopseudomonas palustris</name>
    <dbReference type="NCBI Taxonomy" id="1076"/>
    <lineage>
        <taxon>Bacteria</taxon>
        <taxon>Pseudomonadati</taxon>
        <taxon>Pseudomonadota</taxon>
        <taxon>Alphaproteobacteria</taxon>
        <taxon>Hyphomicrobiales</taxon>
        <taxon>Nitrobacteraceae</taxon>
        <taxon>Rhodopseudomonas</taxon>
    </lineage>
</organism>
<dbReference type="RefSeq" id="WP_264073455.1">
    <property type="nucleotide sequence ID" value="NZ_CP076676.1"/>
</dbReference>
<keyword evidence="5" id="KW-0723">Serine/threonine-protein kinase</keyword>
<keyword evidence="2 3" id="KW-0067">ATP-binding</keyword>
<dbReference type="InterPro" id="IPR008271">
    <property type="entry name" value="Ser/Thr_kinase_AS"/>
</dbReference>
<protein>
    <submittedName>
        <fullName evidence="5">Serine/threonine protein kinase</fullName>
    </submittedName>
</protein>
<keyword evidence="5" id="KW-0808">Transferase</keyword>
<evidence type="ECO:0000256" key="3">
    <source>
        <dbReference type="PROSITE-ProRule" id="PRU10141"/>
    </source>
</evidence>
<name>A0AAX3DTU9_RHOPL</name>
<dbReference type="CDD" id="cd14014">
    <property type="entry name" value="STKc_PknB_like"/>
    <property type="match status" value="1"/>
</dbReference>
<sequence length="344" mass="38119">MTLISNLRIGPKIGNGHFGEVHLGSDDVHGPVAVKIFTKDTGETDGDWSARKNGLLAEGQRLSRAEHPNVVKVHALLESATSDAVHLVMDYCPGGCLQKKFELGPMTLAEVRRYATQVAMGLAALHARNLLHRDIKPANILLNRHGAAQLGDFGLVTDNIVLGYASQAGYSDHLAPEVINGGGTSVKTDVWALGMTLYRLIHGQEWYSRLPQPRHVVGRGGFARHLPWLPHVPKSWRTFIRTMLHDDTSSRYQSANEISGALAKLQTTPRWECSVSPHRVHWKCEQRKRRFFVTWDQTTSTLYDWKAWSEPIGSGNKRSLGGSTGVTYDAAERELTAMFARITG</sequence>
<gene>
    <name evidence="5" type="ORF">KQX62_13180</name>
</gene>
<dbReference type="PROSITE" id="PS00108">
    <property type="entry name" value="PROTEIN_KINASE_ST"/>
    <property type="match status" value="1"/>
</dbReference>